<dbReference type="PROSITE" id="PS51194">
    <property type="entry name" value="HELICASE_CTER"/>
    <property type="match status" value="1"/>
</dbReference>
<dbReference type="GO" id="GO:0004386">
    <property type="term" value="F:helicase activity"/>
    <property type="evidence" value="ECO:0007669"/>
    <property type="project" value="UniProtKB-KW"/>
</dbReference>
<protein>
    <submittedName>
        <fullName evidence="4">DEAD/DEAH box helicase</fullName>
    </submittedName>
</protein>
<evidence type="ECO:0000259" key="3">
    <source>
        <dbReference type="PROSITE" id="PS51194"/>
    </source>
</evidence>
<dbReference type="Gene3D" id="3.40.50.300">
    <property type="entry name" value="P-loop containing nucleotide triphosphate hydrolases"/>
    <property type="match status" value="1"/>
</dbReference>
<dbReference type="Pfam" id="PF12419">
    <property type="entry name" value="DUF3670"/>
    <property type="match status" value="1"/>
</dbReference>
<dbReference type="CDD" id="cd18012">
    <property type="entry name" value="DEXQc_arch_SWI2_SNF2"/>
    <property type="match status" value="1"/>
</dbReference>
<dbReference type="EMBL" id="JADEWZ010000007">
    <property type="protein sequence ID" value="MBE9115555.1"/>
    <property type="molecule type" value="Genomic_DNA"/>
</dbReference>
<dbReference type="Pfam" id="PF00271">
    <property type="entry name" value="Helicase_C"/>
    <property type="match status" value="1"/>
</dbReference>
<keyword evidence="5" id="KW-1185">Reference proteome</keyword>
<evidence type="ECO:0000313" key="5">
    <source>
        <dbReference type="Proteomes" id="UP000654482"/>
    </source>
</evidence>
<keyword evidence="4" id="KW-0347">Helicase</keyword>
<dbReference type="SMART" id="SM00487">
    <property type="entry name" value="DEXDc"/>
    <property type="match status" value="1"/>
</dbReference>
<dbReference type="Gene3D" id="3.40.50.10810">
    <property type="entry name" value="Tandem AAA-ATPase domain"/>
    <property type="match status" value="1"/>
</dbReference>
<gene>
    <name evidence="4" type="ORF">IQ249_06550</name>
</gene>
<dbReference type="InterPro" id="IPR049730">
    <property type="entry name" value="SNF2/RAD54-like_C"/>
</dbReference>
<dbReference type="Pfam" id="PF00176">
    <property type="entry name" value="SNF2-rel_dom"/>
    <property type="match status" value="1"/>
</dbReference>
<name>A0A8J7J6B9_9CYAN</name>
<dbReference type="SUPFAM" id="SSF52540">
    <property type="entry name" value="P-loop containing nucleoside triphosphate hydrolases"/>
    <property type="match status" value="2"/>
</dbReference>
<comment type="caution">
    <text evidence="4">The sequence shown here is derived from an EMBL/GenBank/DDBJ whole genome shotgun (WGS) entry which is preliminary data.</text>
</comment>
<feature type="domain" description="Helicase ATP-binding" evidence="2">
    <location>
        <begin position="595"/>
        <end position="758"/>
    </location>
</feature>
<dbReference type="InterPro" id="IPR022138">
    <property type="entry name" value="DUF3670"/>
</dbReference>
<dbReference type="FunFam" id="3.40.50.300:FF:000533">
    <property type="entry name" value="Helicase, Snf2 family"/>
    <property type="match status" value="1"/>
</dbReference>
<dbReference type="GO" id="GO:0016787">
    <property type="term" value="F:hydrolase activity"/>
    <property type="evidence" value="ECO:0007669"/>
    <property type="project" value="UniProtKB-KW"/>
</dbReference>
<dbReference type="SMART" id="SM00490">
    <property type="entry name" value="HELICc"/>
    <property type="match status" value="1"/>
</dbReference>
<keyword evidence="4" id="KW-0547">Nucleotide-binding</keyword>
<accession>A0A8J7J6B9</accession>
<dbReference type="CDD" id="cd18793">
    <property type="entry name" value="SF2_C_SNF"/>
    <property type="match status" value="1"/>
</dbReference>
<keyword evidence="4" id="KW-0067">ATP-binding</keyword>
<proteinExistence type="predicted"/>
<dbReference type="PANTHER" id="PTHR10799">
    <property type="entry name" value="SNF2/RAD54 HELICASE FAMILY"/>
    <property type="match status" value="1"/>
</dbReference>
<reference evidence="4" key="1">
    <citation type="submission" date="2020-10" db="EMBL/GenBank/DDBJ databases">
        <authorList>
            <person name="Castelo-Branco R."/>
            <person name="Eusebio N."/>
            <person name="Adriana R."/>
            <person name="Vieira A."/>
            <person name="Brugerolle De Fraissinette N."/>
            <person name="Rezende De Castro R."/>
            <person name="Schneider M.P."/>
            <person name="Vasconcelos V."/>
            <person name="Leao P.N."/>
        </authorList>
    </citation>
    <scope>NUCLEOTIDE SEQUENCE</scope>
    <source>
        <strain evidence="4">LEGE 07157</strain>
    </source>
</reference>
<sequence length="1062" mass="120631">MATLQGSWITKPDQNYFFLWGETWRPQGSVAISADEVAPAPYPFAMNPEELFAFAQGQNLSLNERWVKHLEKGWHEQILGFPVREIQGKKNRKKDCDLFLLPLSSEVKENGIKKDELKAALWKVEGLCLNAQETVQFIQELPLSSLKTTDSPLGSSLRFWSQVYRWSLDLLARCKFLPGLSNSQDVLQGYWQLLLDSAVDRARFDRFARLMPSVCRTYPRSAEDGSPGLIEPQALLLQFLNRIANAQLQMWLETDAKPMPKASIAQHWVQTLDRATPSESPETEQLQRLSTALQTWTSPIQDYLVAPDSTQLGGDRFRACFILKPPTEGEIRWNKLDWKLQYYLRSVNDLDVLLDAATLWQHPVDELNYQGYTIEKPQETLLKELGLAARLYPPIKASLNQRQPTQCTLNPIEVYEFIRARVWQLQDSGFSVILPPGLNADSKDRLGVKIKAKVARKKGDRLGLKSLLDYKLELAIGDKSLSKEDFERLLDQKSPLVAIDGEWIALQPADVRAAQSVLTPSDEAIQLTVEDALRLSTGETKTLAKLPAIAFEPAGVLKELIVNLTENKAIEPIETPEDFQGQLRPYQIRGVSWLAFLERWSLGACLADDMGLGKTPQLLAFLLHLQERGNLKKPTLVVCPTSVLGNWEREVKKFAPTLKTFVHHGDKRPKGKAFAIATLGKQLVLTSYSLVYRDLKSLETVHWSGVVLDEAQNIKNPQAKQSQAVRQLKAGFRIALTGTPVENRLSELWSILDFLNPGFLGGQQFFQRRFAIPIEKYGDRDSLYALRSLVQPFILRRLKTDKDIIQDLPEKQEMTIFCGLSTEQAKLYQKLVDESLSAIEEAEGIQRHGLILTLLLKLKQVCNHPAHYLKEKQLKKAERSGKLLRLQEMLEEMIAEGDRALIFTQFAEWGKLLKPYLEKKLGGEVLFLYGGTRRNQRQETIDRFQNDPAGPRILILSLKAGGTGLNLTRANHVFHVDRWWNPAVENQATDRAFRIGQKRNVQVHKFVCTGTLEERINEIIESKKQLAEQTVDAGEQWLAQMDTERLRSLLLLDRDSVIDEEG</sequence>
<feature type="domain" description="Helicase C-terminal" evidence="3">
    <location>
        <begin position="885"/>
        <end position="1042"/>
    </location>
</feature>
<evidence type="ECO:0000313" key="4">
    <source>
        <dbReference type="EMBL" id="MBE9115555.1"/>
    </source>
</evidence>
<dbReference type="GO" id="GO:0005524">
    <property type="term" value="F:ATP binding"/>
    <property type="evidence" value="ECO:0007669"/>
    <property type="project" value="InterPro"/>
</dbReference>
<dbReference type="InterPro" id="IPR014001">
    <property type="entry name" value="Helicase_ATP-bd"/>
</dbReference>
<dbReference type="InterPro" id="IPR001650">
    <property type="entry name" value="Helicase_C-like"/>
</dbReference>
<dbReference type="InterPro" id="IPR038718">
    <property type="entry name" value="SNF2-like_sf"/>
</dbReference>
<keyword evidence="1" id="KW-0378">Hydrolase</keyword>
<evidence type="ECO:0000259" key="2">
    <source>
        <dbReference type="PROSITE" id="PS51192"/>
    </source>
</evidence>
<dbReference type="PROSITE" id="PS51192">
    <property type="entry name" value="HELICASE_ATP_BIND_1"/>
    <property type="match status" value="1"/>
</dbReference>
<dbReference type="InterPro" id="IPR027417">
    <property type="entry name" value="P-loop_NTPase"/>
</dbReference>
<dbReference type="AlphaFoldDB" id="A0A8J7J6B9"/>
<evidence type="ECO:0000256" key="1">
    <source>
        <dbReference type="ARBA" id="ARBA00022801"/>
    </source>
</evidence>
<dbReference type="InterPro" id="IPR000330">
    <property type="entry name" value="SNF2_N"/>
</dbReference>
<organism evidence="4 5">
    <name type="scientific">Lusitaniella coriacea LEGE 07157</name>
    <dbReference type="NCBI Taxonomy" id="945747"/>
    <lineage>
        <taxon>Bacteria</taxon>
        <taxon>Bacillati</taxon>
        <taxon>Cyanobacteriota</taxon>
        <taxon>Cyanophyceae</taxon>
        <taxon>Spirulinales</taxon>
        <taxon>Lusitaniellaceae</taxon>
        <taxon>Lusitaniella</taxon>
    </lineage>
</organism>
<dbReference type="Proteomes" id="UP000654482">
    <property type="component" value="Unassembled WGS sequence"/>
</dbReference>
<dbReference type="RefSeq" id="WP_194028644.1">
    <property type="nucleotide sequence ID" value="NZ_JADEWZ010000007.1"/>
</dbReference>